<evidence type="ECO:0000313" key="2">
    <source>
        <dbReference type="EMBL" id="MBA0085882.1"/>
    </source>
</evidence>
<dbReference type="InterPro" id="IPR008972">
    <property type="entry name" value="Cupredoxin"/>
</dbReference>
<dbReference type="EMBL" id="JACDQQ010001252">
    <property type="protein sequence ID" value="MBA0085882.1"/>
    <property type="molecule type" value="Genomic_DNA"/>
</dbReference>
<gene>
    <name evidence="2" type="ORF">HRJ53_12865</name>
</gene>
<dbReference type="AlphaFoldDB" id="A0A7V8NQY1"/>
<name>A0A7V8NQY1_9BACT</name>
<dbReference type="Pfam" id="PF07731">
    <property type="entry name" value="Cu-oxidase_2"/>
    <property type="match status" value="1"/>
</dbReference>
<feature type="domain" description="Plastocyanin-like" evidence="1">
    <location>
        <begin position="47"/>
        <end position="147"/>
    </location>
</feature>
<sequence length="150" mass="17384">RQPQWVDPPQAPWDYTLFGIANSSSPAPEKTIELIFEKMPGAAGKFNLWLVNGKPYPHEREFVLDRGTRYRLVMRNRTDDAHPMHLHRHLWELAEINGKKTAGIIKDTVVVPYFGRVMVDFTADHPGLALFHCHIQQHMDYGFKALFRYG</sequence>
<dbReference type="GO" id="GO:0005507">
    <property type="term" value="F:copper ion binding"/>
    <property type="evidence" value="ECO:0007669"/>
    <property type="project" value="InterPro"/>
</dbReference>
<protein>
    <submittedName>
        <fullName evidence="2">Multicopper oxidase domain-containing protein</fullName>
    </submittedName>
</protein>
<dbReference type="Gene3D" id="2.60.40.420">
    <property type="entry name" value="Cupredoxins - blue copper proteins"/>
    <property type="match status" value="1"/>
</dbReference>
<evidence type="ECO:0000259" key="1">
    <source>
        <dbReference type="Pfam" id="PF07731"/>
    </source>
</evidence>
<dbReference type="GO" id="GO:0016491">
    <property type="term" value="F:oxidoreductase activity"/>
    <property type="evidence" value="ECO:0007669"/>
    <property type="project" value="InterPro"/>
</dbReference>
<organism evidence="2 3">
    <name type="scientific">Candidatus Acidiferrum panamense</name>
    <dbReference type="NCBI Taxonomy" id="2741543"/>
    <lineage>
        <taxon>Bacteria</taxon>
        <taxon>Pseudomonadati</taxon>
        <taxon>Acidobacteriota</taxon>
        <taxon>Terriglobia</taxon>
        <taxon>Candidatus Acidiferrales</taxon>
        <taxon>Candidatus Acidiferrum</taxon>
    </lineage>
</organism>
<evidence type="ECO:0000313" key="3">
    <source>
        <dbReference type="Proteomes" id="UP000567293"/>
    </source>
</evidence>
<comment type="caution">
    <text evidence="2">The sequence shown here is derived from an EMBL/GenBank/DDBJ whole genome shotgun (WGS) entry which is preliminary data.</text>
</comment>
<proteinExistence type="predicted"/>
<reference evidence="2" key="1">
    <citation type="submission" date="2020-06" db="EMBL/GenBank/DDBJ databases">
        <title>Legume-microbial interactions unlock mineral nutrients during tropical forest succession.</title>
        <authorList>
            <person name="Epihov D.Z."/>
        </authorList>
    </citation>
    <scope>NUCLEOTIDE SEQUENCE [LARGE SCALE GENOMIC DNA]</scope>
    <source>
        <strain evidence="2">Pan2503</strain>
    </source>
</reference>
<dbReference type="InterPro" id="IPR011706">
    <property type="entry name" value="Cu-oxidase_C"/>
</dbReference>
<keyword evidence="3" id="KW-1185">Reference proteome</keyword>
<accession>A0A7V8NQY1</accession>
<feature type="non-terminal residue" evidence="2">
    <location>
        <position position="1"/>
    </location>
</feature>
<dbReference type="Proteomes" id="UP000567293">
    <property type="component" value="Unassembled WGS sequence"/>
</dbReference>
<dbReference type="SUPFAM" id="SSF49503">
    <property type="entry name" value="Cupredoxins"/>
    <property type="match status" value="1"/>
</dbReference>